<name>A0A6A6Q8Q5_9PEZI</name>
<dbReference type="PANTHER" id="PTHR46749:SF1">
    <property type="entry name" value="COMPLEX III ASSEMBLY FACTOR LYRM7"/>
    <property type="match status" value="1"/>
</dbReference>
<dbReference type="InterPro" id="IPR045298">
    <property type="entry name" value="Complex1_LYR_LYRM7"/>
</dbReference>
<dbReference type="OrthoDB" id="529194at2759"/>
<comment type="similarity">
    <text evidence="2">Belongs to the complex I LYR family. MZM1 subfamily.</text>
</comment>
<dbReference type="PANTHER" id="PTHR46749">
    <property type="entry name" value="COMPLEX III ASSEMBLY FACTOR LYRM7"/>
    <property type="match status" value="1"/>
</dbReference>
<reference evidence="9" key="1">
    <citation type="journal article" date="2020" name="Stud. Mycol.">
        <title>101 Dothideomycetes genomes: a test case for predicting lifestyles and emergence of pathogens.</title>
        <authorList>
            <person name="Haridas S."/>
            <person name="Albert R."/>
            <person name="Binder M."/>
            <person name="Bloem J."/>
            <person name="Labutti K."/>
            <person name="Salamov A."/>
            <person name="Andreopoulos B."/>
            <person name="Baker S."/>
            <person name="Barry K."/>
            <person name="Bills G."/>
            <person name="Bluhm B."/>
            <person name="Cannon C."/>
            <person name="Castanera R."/>
            <person name="Culley D."/>
            <person name="Daum C."/>
            <person name="Ezra D."/>
            <person name="Gonzalez J."/>
            <person name="Henrissat B."/>
            <person name="Kuo A."/>
            <person name="Liang C."/>
            <person name="Lipzen A."/>
            <person name="Lutzoni F."/>
            <person name="Magnuson J."/>
            <person name="Mondo S."/>
            <person name="Nolan M."/>
            <person name="Ohm R."/>
            <person name="Pangilinan J."/>
            <person name="Park H.-J."/>
            <person name="Ramirez L."/>
            <person name="Alfaro M."/>
            <person name="Sun H."/>
            <person name="Tritt A."/>
            <person name="Yoshinaga Y."/>
            <person name="Zwiers L.-H."/>
            <person name="Turgeon B."/>
            <person name="Goodwin S."/>
            <person name="Spatafora J."/>
            <person name="Crous P."/>
            <person name="Grigoriev I."/>
        </authorList>
    </citation>
    <scope>NUCLEOTIDE SEQUENCE</scope>
    <source>
        <strain evidence="9">CBS 113389</strain>
    </source>
</reference>
<protein>
    <recommendedName>
        <fullName evidence="4">Mitochondrial zinc maintenance protein 1, mitochondrial</fullName>
    </recommendedName>
</protein>
<dbReference type="GeneID" id="54471411"/>
<evidence type="ECO:0000256" key="4">
    <source>
        <dbReference type="ARBA" id="ARBA00015108"/>
    </source>
</evidence>
<comment type="function">
    <text evidence="8">Assembly factor required for Rieske Fe-S protein RIP1 incorporation into the cytochrome b-c1 (CIII) complex. Functions as a chaperone, binding to this subunit within the mitochondrial matrix and stabilizing it prior to its translocation and insertion into the late CIII dimeric intermediate within the mitochondrial inner membrane. Modulates the mitochondrial matrix zinc pool.</text>
</comment>
<organism evidence="9 10">
    <name type="scientific">Neohortaea acidophila</name>
    <dbReference type="NCBI Taxonomy" id="245834"/>
    <lineage>
        <taxon>Eukaryota</taxon>
        <taxon>Fungi</taxon>
        <taxon>Dikarya</taxon>
        <taxon>Ascomycota</taxon>
        <taxon>Pezizomycotina</taxon>
        <taxon>Dothideomycetes</taxon>
        <taxon>Dothideomycetidae</taxon>
        <taxon>Mycosphaerellales</taxon>
        <taxon>Teratosphaeriaceae</taxon>
        <taxon>Neohortaea</taxon>
    </lineage>
</organism>
<accession>A0A6A6Q8Q5</accession>
<evidence type="ECO:0000313" key="10">
    <source>
        <dbReference type="Proteomes" id="UP000799767"/>
    </source>
</evidence>
<keyword evidence="6" id="KW-0496">Mitochondrion</keyword>
<keyword evidence="7" id="KW-0143">Chaperone</keyword>
<dbReference type="EMBL" id="MU001631">
    <property type="protein sequence ID" value="KAF2488023.1"/>
    <property type="molecule type" value="Genomic_DNA"/>
</dbReference>
<keyword evidence="10" id="KW-1185">Reference proteome</keyword>
<evidence type="ECO:0000256" key="7">
    <source>
        <dbReference type="ARBA" id="ARBA00023186"/>
    </source>
</evidence>
<evidence type="ECO:0000256" key="8">
    <source>
        <dbReference type="ARBA" id="ARBA00025268"/>
    </source>
</evidence>
<dbReference type="GO" id="GO:0034551">
    <property type="term" value="P:mitochondrial respiratory chain complex III assembly"/>
    <property type="evidence" value="ECO:0007669"/>
    <property type="project" value="InterPro"/>
</dbReference>
<gene>
    <name evidence="9" type="ORF">BDY17DRAFT_243217</name>
</gene>
<sequence>MQSLLYLSAAEKMANRTFVLATYRHLLRATRIAFRDDEPTLTASRHYARDQFRKDGRLASGSTEAGQCVEHAQDVTKILRENVVQGKKKGDNTYKLNMHEDTQRLDNHTATTLKGTTKTFKDIKNATF</sequence>
<dbReference type="RefSeq" id="XP_033594592.1">
    <property type="nucleotide sequence ID" value="XM_033730409.1"/>
</dbReference>
<evidence type="ECO:0000313" key="9">
    <source>
        <dbReference type="EMBL" id="KAF2488023.1"/>
    </source>
</evidence>
<dbReference type="Proteomes" id="UP000799767">
    <property type="component" value="Unassembled WGS sequence"/>
</dbReference>
<dbReference type="InterPro" id="IPR050435">
    <property type="entry name" value="MZM1/LYRM7"/>
</dbReference>
<evidence type="ECO:0000256" key="6">
    <source>
        <dbReference type="ARBA" id="ARBA00023128"/>
    </source>
</evidence>
<dbReference type="GO" id="GO:0005759">
    <property type="term" value="C:mitochondrial matrix"/>
    <property type="evidence" value="ECO:0007669"/>
    <property type="project" value="UniProtKB-SubCell"/>
</dbReference>
<evidence type="ECO:0000256" key="3">
    <source>
        <dbReference type="ARBA" id="ARBA00011589"/>
    </source>
</evidence>
<comment type="subunit">
    <text evidence="3">Interacts with RIP1.</text>
</comment>
<comment type="subcellular location">
    <subcellularLocation>
        <location evidence="1">Mitochondrion matrix</location>
    </subcellularLocation>
</comment>
<evidence type="ECO:0000256" key="1">
    <source>
        <dbReference type="ARBA" id="ARBA00004305"/>
    </source>
</evidence>
<keyword evidence="5" id="KW-0809">Transit peptide</keyword>
<proteinExistence type="inferred from homology"/>
<dbReference type="GO" id="GO:0044183">
    <property type="term" value="F:protein folding chaperone"/>
    <property type="evidence" value="ECO:0007669"/>
    <property type="project" value="TreeGrafter"/>
</dbReference>
<dbReference type="CDD" id="cd20267">
    <property type="entry name" value="Complex1_LYR_LYRM7"/>
    <property type="match status" value="1"/>
</dbReference>
<dbReference type="AlphaFoldDB" id="A0A6A6Q8Q5"/>
<evidence type="ECO:0000256" key="2">
    <source>
        <dbReference type="ARBA" id="ARBA00009949"/>
    </source>
</evidence>
<evidence type="ECO:0000256" key="5">
    <source>
        <dbReference type="ARBA" id="ARBA00022946"/>
    </source>
</evidence>